<dbReference type="Proteomes" id="UP001470230">
    <property type="component" value="Unassembled WGS sequence"/>
</dbReference>
<evidence type="ECO:0000313" key="1">
    <source>
        <dbReference type="EMBL" id="KAK8898792.1"/>
    </source>
</evidence>
<sequence length="1342" mass="156586">MEPLFNILNYVYQTKNVEFPDSSISDFFAEGHHFPQFVSMILMKQIPNLKKELRTYKDFRSNFKKTVEFLADQDSTFKKYIYCKKPQEMEAMLLEIFSKLCFPMSIDEIFEKSNMILKTKKLQFNNVNEIFCGKFMLSLLNVLTNGEVKLVNYVNEKKDFDKLIIQNLQKADVPICIDQNSFDDNHDLFLIQIQVIFNVFSDIISAIETDENAFCDSISFYESNNPDLFRGMRGSSAIKSNTPSRISVNRKGLPKRHESSNPITKLNSDYVDDSYVNAVNFIINDPSKKIVSLTDLFLSNTDNLFYFVSKVLGEDLHLGGLNQDEKINKMFDHLALHDKNFKKSDYLFKSKSNWPKFIKYLLKTSYFTDKKNEILFKQCNAILHDYQLSIKHFDDFGASHGSLFLPLIQRLNLINYGTLKRDIYPPLPNFSFNNLHETFEKFNIPFILDSNSLSQYNDDIPIMLQVKIILDKLDHNYLVKKTNEFDQYSSQSLSEPSPLLLTMNAIGASNGIHFPKIESVVNGNLLPLFVEVLLNCNLSDHIMIKNSYQLTDEESEQNIENVIQYLKTLKNKFKILLFDFKDQEKKISSALLLCKNLLNLFFIKKPRAEMLERANILIGSKISVEKVEDFSNGDAFYGLLHFLKNANVHFAQYDFYELNFDVLVERFKEANIPVVINQQCVFAPKLNEDFIFYQLKFYFDKFEYVKKTNPALSIVENFLYAMKGIQKMKILDYHQLAISIRAKNAYLKYKQDKTTNKTQSYRKKGRSRNDFSFSLDTVSQKLKEEKKKKEIEMKDPIRIVKNSFGSFSDFNPYDKHFDRYSKITLKKDFYFNNGTFTLKDDGTKPKVDYKKKLNEDLSKVKDRGTSNKKFSRTSRSHFSEKLYRIYSYDDDNSRWEFNQSEYNEFIKDNKIATNQAKTCLVLFFNSLLNDVVDFNANYLSKNNPILDQNKIIIYALSHNYEKSQDEIKPIFLLLNVPSGKENKDNITTVITQIYSYLYSISDIKIVLLNQDKVHQQIESTKNIDKIASGLNIQTNNNSKLLFLVNANVSSYDNKNNEALKKGGLRQSLKAQLPNLKIFPINFGSNDGSFHDCIMDLTSDLNEVSSYDILLRLQHFPQYQISGLYIKMKLQPPQDSEMILDKVIQERYAILVRKNAPDPYLLLLDEFHCFSPEGDIDFNQKYRYVIYKNLKENKEQEIKSILTKQLSSAAKKQIDHLKNIISSKLYWEMNEISIIKNSFMMFIEKAFFDIIIISNYGRIADLVYQDNVDVLLNVKQKNLNEINSSFADFFSKINERNSQMERDFRNDINKSTRYIMKEVENVRDVEVVVGVNGSIDSLIDQDF</sequence>
<organism evidence="1 2">
    <name type="scientific">Tritrichomonas musculus</name>
    <dbReference type="NCBI Taxonomy" id="1915356"/>
    <lineage>
        <taxon>Eukaryota</taxon>
        <taxon>Metamonada</taxon>
        <taxon>Parabasalia</taxon>
        <taxon>Tritrichomonadida</taxon>
        <taxon>Tritrichomonadidae</taxon>
        <taxon>Tritrichomonas</taxon>
    </lineage>
</organism>
<evidence type="ECO:0000313" key="2">
    <source>
        <dbReference type="Proteomes" id="UP001470230"/>
    </source>
</evidence>
<comment type="caution">
    <text evidence="1">The sequence shown here is derived from an EMBL/GenBank/DDBJ whole genome shotgun (WGS) entry which is preliminary data.</text>
</comment>
<name>A0ABR2L627_9EUKA</name>
<dbReference type="EMBL" id="JAPFFF010000001">
    <property type="protein sequence ID" value="KAK8898792.1"/>
    <property type="molecule type" value="Genomic_DNA"/>
</dbReference>
<protein>
    <submittedName>
        <fullName evidence="1">Uncharacterized protein</fullName>
    </submittedName>
</protein>
<accession>A0ABR2L627</accession>
<proteinExistence type="predicted"/>
<reference evidence="1 2" key="1">
    <citation type="submission" date="2024-04" db="EMBL/GenBank/DDBJ databases">
        <title>Tritrichomonas musculus Genome.</title>
        <authorList>
            <person name="Alves-Ferreira E."/>
            <person name="Grigg M."/>
            <person name="Lorenzi H."/>
            <person name="Galac M."/>
        </authorList>
    </citation>
    <scope>NUCLEOTIDE SEQUENCE [LARGE SCALE GENOMIC DNA]</scope>
    <source>
        <strain evidence="1 2">EAF2021</strain>
    </source>
</reference>
<keyword evidence="2" id="KW-1185">Reference proteome</keyword>
<gene>
    <name evidence="1" type="ORF">M9Y10_001084</name>
</gene>